<dbReference type="PANTHER" id="PTHR34374">
    <property type="entry name" value="LARGE RIBOSOMAL RNA SUBUNIT ACCUMULATION PROTEIN YCED HOMOLOG 1, CHLOROPLASTIC"/>
    <property type="match status" value="1"/>
</dbReference>
<comment type="caution">
    <text evidence="1">The sequence shown here is derived from an EMBL/GenBank/DDBJ whole genome shotgun (WGS) entry which is preliminary data.</text>
</comment>
<dbReference type="PANTHER" id="PTHR34374:SF1">
    <property type="entry name" value="LARGE RIBOSOMAL RNA SUBUNIT ACCUMULATION PROTEIN YCED HOMOLOG 1, CHLOROPLASTIC"/>
    <property type="match status" value="1"/>
</dbReference>
<evidence type="ECO:0000313" key="2">
    <source>
        <dbReference type="Proteomes" id="UP000294746"/>
    </source>
</evidence>
<dbReference type="InterPro" id="IPR003772">
    <property type="entry name" value="YceD"/>
</dbReference>
<dbReference type="AlphaFoldDB" id="A0A4R2SCL3"/>
<dbReference type="RefSeq" id="WP_131847253.1">
    <property type="nucleotide sequence ID" value="NZ_SLXV01000001.1"/>
</dbReference>
<proteinExistence type="predicted"/>
<sequence length="170" mass="19164">MQISLQKINQQPNQRLIVKESVQLDGLVDEVLGLEQIEPVQVEAVFQNVGSRLYHGEVMESTQAVLTCSRCLAGYTMPLQAEWSERFTDEESRAIDSEEEIVHLVEAQTIDLDPYIRESLVLTIPFVPLCKEDCKGLCPVCGANKNVRECSCVVERIDPRLAALQDLFKE</sequence>
<evidence type="ECO:0008006" key="3">
    <source>
        <dbReference type="Google" id="ProtNLM"/>
    </source>
</evidence>
<gene>
    <name evidence="1" type="ORF">EDD57_10199</name>
</gene>
<dbReference type="Pfam" id="PF02620">
    <property type="entry name" value="YceD"/>
    <property type="match status" value="1"/>
</dbReference>
<reference evidence="1 2" key="1">
    <citation type="submission" date="2019-03" db="EMBL/GenBank/DDBJ databases">
        <title>Genomic Encyclopedia of Type Strains, Phase IV (KMG-IV): sequencing the most valuable type-strain genomes for metagenomic binning, comparative biology and taxonomic classification.</title>
        <authorList>
            <person name="Goeker M."/>
        </authorList>
    </citation>
    <scope>NUCLEOTIDE SEQUENCE [LARGE SCALE GENOMIC DNA]</scope>
    <source>
        <strain evidence="1 2">DSM 46831</strain>
    </source>
</reference>
<name>A0A4R2SCL3_9BACL</name>
<accession>A0A4R2SCL3</accession>
<dbReference type="OrthoDB" id="9790372at2"/>
<organism evidence="1 2">
    <name type="scientific">Baia soyae</name>
    <dbReference type="NCBI Taxonomy" id="1544746"/>
    <lineage>
        <taxon>Bacteria</taxon>
        <taxon>Bacillati</taxon>
        <taxon>Bacillota</taxon>
        <taxon>Bacilli</taxon>
        <taxon>Bacillales</taxon>
        <taxon>Thermoactinomycetaceae</taxon>
        <taxon>Baia</taxon>
    </lineage>
</organism>
<evidence type="ECO:0000313" key="1">
    <source>
        <dbReference type="EMBL" id="TCP70656.1"/>
    </source>
</evidence>
<protein>
    <recommendedName>
        <fullName evidence="3">DUF177 domain-containing protein</fullName>
    </recommendedName>
</protein>
<dbReference type="Proteomes" id="UP000294746">
    <property type="component" value="Unassembled WGS sequence"/>
</dbReference>
<dbReference type="EMBL" id="SLXV01000001">
    <property type="protein sequence ID" value="TCP70656.1"/>
    <property type="molecule type" value="Genomic_DNA"/>
</dbReference>
<keyword evidence="2" id="KW-1185">Reference proteome</keyword>